<dbReference type="PRINTS" id="PR00364">
    <property type="entry name" value="DISEASERSIST"/>
</dbReference>
<dbReference type="RefSeq" id="XP_038980054.1">
    <property type="nucleotide sequence ID" value="XM_039124126.1"/>
</dbReference>
<keyword evidence="2" id="KW-0433">Leucine-rich repeat</keyword>
<evidence type="ECO:0000313" key="15">
    <source>
        <dbReference type="RefSeq" id="XP_038980049.1"/>
    </source>
</evidence>
<dbReference type="GO" id="GO:0009626">
    <property type="term" value="P:plant-type hypersensitive response"/>
    <property type="evidence" value="ECO:0007669"/>
    <property type="project" value="UniProtKB-ARBA"/>
</dbReference>
<dbReference type="InterPro" id="IPR003591">
    <property type="entry name" value="Leu-rich_rpt_typical-subtyp"/>
</dbReference>
<comment type="similarity">
    <text evidence="1">Belongs to the disease resistance NB-LRR family.</text>
</comment>
<evidence type="ECO:0000256" key="6">
    <source>
        <dbReference type="ARBA" id="ARBA00022840"/>
    </source>
</evidence>
<dbReference type="PANTHER" id="PTHR36766:SF70">
    <property type="entry name" value="DISEASE RESISTANCE PROTEIN RGA4"/>
    <property type="match status" value="1"/>
</dbReference>
<dbReference type="CDD" id="cd14798">
    <property type="entry name" value="RX-CC_like"/>
    <property type="match status" value="1"/>
</dbReference>
<evidence type="ECO:0000256" key="2">
    <source>
        <dbReference type="ARBA" id="ARBA00022614"/>
    </source>
</evidence>
<evidence type="ECO:0000256" key="7">
    <source>
        <dbReference type="SAM" id="MobiDB-lite"/>
    </source>
</evidence>
<dbReference type="InterPro" id="IPR027417">
    <property type="entry name" value="P-loop_NTPase"/>
</dbReference>
<dbReference type="Gene3D" id="1.20.5.4130">
    <property type="match status" value="1"/>
</dbReference>
<evidence type="ECO:0000256" key="1">
    <source>
        <dbReference type="ARBA" id="ARBA00008894"/>
    </source>
</evidence>
<dbReference type="Gene3D" id="1.10.10.10">
    <property type="entry name" value="Winged helix-like DNA-binding domain superfamily/Winged helix DNA-binding domain"/>
    <property type="match status" value="1"/>
</dbReference>
<evidence type="ECO:0000313" key="13">
    <source>
        <dbReference type="RefSeq" id="XP_038980043.1"/>
    </source>
</evidence>
<dbReference type="RefSeq" id="XP_038980049.1">
    <property type="nucleotide sequence ID" value="XM_039124121.1"/>
</dbReference>
<dbReference type="RefSeq" id="XP_038980051.1">
    <property type="nucleotide sequence ID" value="XM_039124123.1"/>
</dbReference>
<dbReference type="AlphaFoldDB" id="A0A8B9AA31"/>
<feature type="domain" description="Disease resistance protein winged helix" evidence="10">
    <location>
        <begin position="434"/>
        <end position="499"/>
    </location>
</feature>
<feature type="region of interest" description="Disordered" evidence="7">
    <location>
        <begin position="711"/>
        <end position="730"/>
    </location>
</feature>
<evidence type="ECO:0000256" key="4">
    <source>
        <dbReference type="ARBA" id="ARBA00022741"/>
    </source>
</evidence>
<evidence type="ECO:0000259" key="11">
    <source>
        <dbReference type="Pfam" id="PF23598"/>
    </source>
</evidence>
<dbReference type="InterPro" id="IPR041118">
    <property type="entry name" value="Rx_N"/>
</dbReference>
<evidence type="ECO:0000256" key="3">
    <source>
        <dbReference type="ARBA" id="ARBA00022737"/>
    </source>
</evidence>
<dbReference type="GO" id="GO:0042742">
    <property type="term" value="P:defense response to bacterium"/>
    <property type="evidence" value="ECO:0007669"/>
    <property type="project" value="UniProtKB-ARBA"/>
</dbReference>
<dbReference type="InterPro" id="IPR058922">
    <property type="entry name" value="WHD_DRP"/>
</dbReference>
<feature type="domain" description="Disease resistance N-terminal" evidence="9">
    <location>
        <begin position="8"/>
        <end position="97"/>
    </location>
</feature>
<dbReference type="GeneID" id="103715756"/>
<dbReference type="SMART" id="SM00369">
    <property type="entry name" value="LRR_TYP"/>
    <property type="match status" value="5"/>
</dbReference>
<dbReference type="PANTHER" id="PTHR36766">
    <property type="entry name" value="PLANT BROAD-SPECTRUM MILDEW RESISTANCE PROTEIN RPW8"/>
    <property type="match status" value="1"/>
</dbReference>
<dbReference type="RefSeq" id="XP_038980046.1">
    <property type="nucleotide sequence ID" value="XM_039124118.1"/>
</dbReference>
<dbReference type="GO" id="GO:0005524">
    <property type="term" value="F:ATP binding"/>
    <property type="evidence" value="ECO:0007669"/>
    <property type="project" value="UniProtKB-KW"/>
</dbReference>
<proteinExistence type="inferred from homology"/>
<feature type="compositionally biased region" description="Basic and acidic residues" evidence="7">
    <location>
        <begin position="711"/>
        <end position="726"/>
    </location>
</feature>
<evidence type="ECO:0000259" key="8">
    <source>
        <dbReference type="Pfam" id="PF00931"/>
    </source>
</evidence>
<evidence type="ECO:0000313" key="12">
    <source>
        <dbReference type="Proteomes" id="UP000228380"/>
    </source>
</evidence>
<dbReference type="FunFam" id="1.10.10.10:FF:000322">
    <property type="entry name" value="Probable disease resistance protein At1g63360"/>
    <property type="match status" value="1"/>
</dbReference>
<reference evidence="13 14" key="2">
    <citation type="submission" date="2025-04" db="UniProtKB">
        <authorList>
            <consortium name="RefSeq"/>
        </authorList>
    </citation>
    <scope>IDENTIFICATION</scope>
    <source>
        <tissue evidence="13 14">Young leaves</tissue>
    </source>
</reference>
<reference evidence="12" key="1">
    <citation type="journal article" date="2019" name="Nat. Commun.">
        <title>Genome-wide association mapping of date palm fruit traits.</title>
        <authorList>
            <person name="Hazzouri K.M."/>
            <person name="Gros-Balthazard M."/>
            <person name="Flowers J.M."/>
            <person name="Copetti D."/>
            <person name="Lemansour A."/>
            <person name="Lebrun M."/>
            <person name="Masmoudi K."/>
            <person name="Ferrand S."/>
            <person name="Dhar M.I."/>
            <person name="Fresquez Z.A."/>
            <person name="Rosas U."/>
            <person name="Zhang J."/>
            <person name="Talag J."/>
            <person name="Lee S."/>
            <person name="Kudrna D."/>
            <person name="Powell R.F."/>
            <person name="Leitch I.J."/>
            <person name="Krueger R.R."/>
            <person name="Wing R.A."/>
            <person name="Amiri K.M.A."/>
            <person name="Purugganan M.D."/>
        </authorList>
    </citation>
    <scope>NUCLEOTIDE SEQUENCE [LARGE SCALE GENOMIC DNA]</scope>
    <source>
        <strain evidence="12">cv. Khalas</strain>
    </source>
</reference>
<evidence type="ECO:0000313" key="14">
    <source>
        <dbReference type="RefSeq" id="XP_038980046.1"/>
    </source>
</evidence>
<evidence type="ECO:0000313" key="17">
    <source>
        <dbReference type="RefSeq" id="XP_038980054.1"/>
    </source>
</evidence>
<dbReference type="Gene3D" id="3.40.50.300">
    <property type="entry name" value="P-loop containing nucleotide triphosphate hydrolases"/>
    <property type="match status" value="1"/>
</dbReference>
<dbReference type="InterPro" id="IPR038005">
    <property type="entry name" value="RX-like_CC"/>
</dbReference>
<dbReference type="InterPro" id="IPR042197">
    <property type="entry name" value="Apaf_helical"/>
</dbReference>
<dbReference type="RefSeq" id="XP_038980043.1">
    <property type="nucleotide sequence ID" value="XM_039124115.1"/>
</dbReference>
<dbReference type="SUPFAM" id="SSF52058">
    <property type="entry name" value="L domain-like"/>
    <property type="match status" value="1"/>
</dbReference>
<dbReference type="Gene3D" id="1.10.8.430">
    <property type="entry name" value="Helical domain of apoptotic protease-activating factors"/>
    <property type="match status" value="1"/>
</dbReference>
<dbReference type="InterPro" id="IPR036388">
    <property type="entry name" value="WH-like_DNA-bd_sf"/>
</dbReference>
<dbReference type="SUPFAM" id="SSF52540">
    <property type="entry name" value="P-loop containing nucleoside triphosphate hydrolases"/>
    <property type="match status" value="1"/>
</dbReference>
<evidence type="ECO:0000259" key="10">
    <source>
        <dbReference type="Pfam" id="PF23559"/>
    </source>
</evidence>
<dbReference type="Pfam" id="PF18052">
    <property type="entry name" value="Rx_N"/>
    <property type="match status" value="1"/>
</dbReference>
<dbReference type="InterPro" id="IPR055414">
    <property type="entry name" value="LRR_R13L4/SHOC2-like"/>
</dbReference>
<dbReference type="FunFam" id="3.40.50.300:FF:001091">
    <property type="entry name" value="Probable disease resistance protein At1g61300"/>
    <property type="match status" value="1"/>
</dbReference>
<dbReference type="Gene3D" id="3.80.10.10">
    <property type="entry name" value="Ribonuclease Inhibitor"/>
    <property type="match status" value="2"/>
</dbReference>
<keyword evidence="5" id="KW-0611">Plant defense</keyword>
<evidence type="ECO:0000313" key="16">
    <source>
        <dbReference type="RefSeq" id="XP_038980051.1"/>
    </source>
</evidence>
<dbReference type="InterPro" id="IPR032675">
    <property type="entry name" value="LRR_dom_sf"/>
</dbReference>
<name>A0A8B9AA31_PHODC</name>
<keyword evidence="12" id="KW-1185">Reference proteome</keyword>
<dbReference type="GO" id="GO:0043531">
    <property type="term" value="F:ADP binding"/>
    <property type="evidence" value="ECO:0007669"/>
    <property type="project" value="InterPro"/>
</dbReference>
<dbReference type="InterPro" id="IPR002182">
    <property type="entry name" value="NB-ARC"/>
</dbReference>
<dbReference type="GO" id="GO:0002758">
    <property type="term" value="P:innate immune response-activating signaling pathway"/>
    <property type="evidence" value="ECO:0007669"/>
    <property type="project" value="UniProtKB-ARBA"/>
</dbReference>
<dbReference type="Proteomes" id="UP000228380">
    <property type="component" value="Chromosome 1"/>
</dbReference>
<evidence type="ECO:0000313" key="18">
    <source>
        <dbReference type="RefSeq" id="XP_038980056.1"/>
    </source>
</evidence>
<protein>
    <submittedName>
        <fullName evidence="13 14">Disease resistance protein RGA3 isoform X1</fullName>
    </submittedName>
</protein>
<accession>A0A8B9AA31</accession>
<organism evidence="12 15">
    <name type="scientific">Phoenix dactylifera</name>
    <name type="common">Date palm</name>
    <dbReference type="NCBI Taxonomy" id="42345"/>
    <lineage>
        <taxon>Eukaryota</taxon>
        <taxon>Viridiplantae</taxon>
        <taxon>Streptophyta</taxon>
        <taxon>Embryophyta</taxon>
        <taxon>Tracheophyta</taxon>
        <taxon>Spermatophyta</taxon>
        <taxon>Magnoliopsida</taxon>
        <taxon>Liliopsida</taxon>
        <taxon>Arecaceae</taxon>
        <taxon>Coryphoideae</taxon>
        <taxon>Phoeniceae</taxon>
        <taxon>Phoenix</taxon>
    </lineage>
</organism>
<keyword evidence="4" id="KW-0547">Nucleotide-binding</keyword>
<dbReference type="Pfam" id="PF23598">
    <property type="entry name" value="LRR_14"/>
    <property type="match status" value="1"/>
</dbReference>
<gene>
    <name evidence="13 14 15 16 17 18" type="primary">LOC103715756</name>
</gene>
<dbReference type="Pfam" id="PF00931">
    <property type="entry name" value="NB-ARC"/>
    <property type="match status" value="1"/>
</dbReference>
<dbReference type="Pfam" id="PF23559">
    <property type="entry name" value="WHD_DRP"/>
    <property type="match status" value="1"/>
</dbReference>
<evidence type="ECO:0000259" key="9">
    <source>
        <dbReference type="Pfam" id="PF18052"/>
    </source>
</evidence>
<keyword evidence="3" id="KW-0677">Repeat</keyword>
<keyword evidence="6" id="KW-0067">ATP-binding</keyword>
<sequence length="1083" mass="123176">MAMIPDAFVSKLCWMLLTYANGEAVKILGLPNEIKKLHRRLERIHDVLGDAENKRFDNQRINRWLIELRDLMYDADDIIDECWIEGGKLLSSNSSLFRCVELVRCCYPPIACLYKVGFRCKISKRIRDLNLRLDELAKDKTDLHLTPAPCDDSYKSRISPKTSPVLVEHDLVGDKIEDDTTRLVDLLTKANKKKISIFAIVGMGGIGKTMLAQKIYNDEKLRDNFNQMPRIWLCVSQEFSESSLLRSIIKQAGGNPTDAEEKEVLEPMLSELLRKKKFFVVLDDVWDAQVWDQLLRNPLQSGSTDSRILITTRNINIAKQMGAIYSHMVEKLSREDGWSLICKVVFEEDKEGDMHNLSDIGMKIVEKCDGLPLALRTIGGVLRTKAKRQSEWELVLSSSAWSFTKLPDGVMGALYLSYLHLPPPLKQCFTSLSLFPEDYQIPQYLFVNDCIAEGFVTSEDNTPLEDVAEGYWKELVQRNLLQPDPIFYKQSVCRMHDLLYPDPMRYNQSVCGTCRTHDLLRSLAQQIAGDECFVGDARAFENKIPSSSSSSSSSIKLRRLSIIDGKLETIPDFIMEQTSLRNLSFFRTPLIRDLPEDLFRKLRSLRVLGLSGMDINNLPTSLGDLVHLRSLELSYTKIREIPESIGNLRNLQFLILQDCKYLHNLPNGVVGLTNLRLLHVKGAPLVGLPLGIGRLQKLHSLGGFVVNGREGRRSRVGGDDREQEHKGHQHGRFCTLEELKSLTQIRRMSIHKLDSVSNKAEAIAAALEDKSHLTVLFLHCTLPSSSFDVQQSHTNAYDEEDIKRIGEVFEELRPPPCLEMLLIDGYFGRELPSWMITPSSFLRNLRRLELKNCALCQQLPLFGMLPQLDFLRISGASAVTSIGPEFYLLAEGSAGAGGRHGRINYFCFSSYFAKLERLVFRDMPNWEQWWWRSEEEDNRTTSLLPSLRSLEIDGCPKLRSLPESLLCHATALKELRIFGAHSLKEIQNLHSLVELILIENSSLERASNFSGLKHLDVYDCEELKVVEGVDAVEHIQLPDREAESLPEWLVGKGEEQPCFPSLHKLTLSNKICRRGLPDWPLIR</sequence>
<feature type="domain" description="Disease resistance R13L4/SHOC-2-like LRR" evidence="11">
    <location>
        <begin position="601"/>
        <end position="879"/>
    </location>
</feature>
<dbReference type="OrthoDB" id="5279713at2759"/>
<evidence type="ECO:0000256" key="5">
    <source>
        <dbReference type="ARBA" id="ARBA00022821"/>
    </source>
</evidence>
<feature type="domain" description="NB-ARC" evidence="8">
    <location>
        <begin position="177"/>
        <end position="350"/>
    </location>
</feature>
<dbReference type="KEGG" id="pda:103715756"/>
<dbReference type="RefSeq" id="XP_038980056.1">
    <property type="nucleotide sequence ID" value="XM_039124128.1"/>
</dbReference>